<keyword evidence="2" id="KW-1185">Reference proteome</keyword>
<accession>A0A239AMQ0</accession>
<evidence type="ECO:0000313" key="2">
    <source>
        <dbReference type="Proteomes" id="UP000198480"/>
    </source>
</evidence>
<gene>
    <name evidence="1" type="ORF">SAMN06295967_101244</name>
</gene>
<sequence>MVRGVFINIRLYKNTPPTLVELMENELVWIRFGK</sequence>
<dbReference type="AlphaFoldDB" id="A0A239AMQ0"/>
<dbReference type="EMBL" id="FZOK01000001">
    <property type="protein sequence ID" value="SNR96334.1"/>
    <property type="molecule type" value="Genomic_DNA"/>
</dbReference>
<evidence type="ECO:0000313" key="1">
    <source>
        <dbReference type="EMBL" id="SNR96334.1"/>
    </source>
</evidence>
<dbReference type="Proteomes" id="UP000198480">
    <property type="component" value="Unassembled WGS sequence"/>
</dbReference>
<proteinExistence type="predicted"/>
<name>A0A239AMQ0_9BACT</name>
<protein>
    <submittedName>
        <fullName evidence="1">Uncharacterized protein</fullName>
    </submittedName>
</protein>
<reference evidence="2" key="1">
    <citation type="submission" date="2017-06" db="EMBL/GenBank/DDBJ databases">
        <authorList>
            <person name="Varghese N."/>
            <person name="Submissions S."/>
        </authorList>
    </citation>
    <scope>NUCLEOTIDE SEQUENCE [LARGE SCALE GENOMIC DNA]</scope>
    <source>
        <strain evidence="2">5C</strain>
    </source>
</reference>
<organism evidence="1 2">
    <name type="scientific">Belliella buryatensis</name>
    <dbReference type="NCBI Taxonomy" id="1500549"/>
    <lineage>
        <taxon>Bacteria</taxon>
        <taxon>Pseudomonadati</taxon>
        <taxon>Bacteroidota</taxon>
        <taxon>Cytophagia</taxon>
        <taxon>Cytophagales</taxon>
        <taxon>Cyclobacteriaceae</taxon>
        <taxon>Belliella</taxon>
    </lineage>
</organism>